<dbReference type="Gene3D" id="3.40.50.150">
    <property type="entry name" value="Vaccinia Virus protein VP39"/>
    <property type="match status" value="1"/>
</dbReference>
<feature type="region of interest" description="Disordered" evidence="2">
    <location>
        <begin position="1"/>
        <end position="52"/>
    </location>
</feature>
<dbReference type="EMBL" id="JFBX01000711">
    <property type="protein sequence ID" value="KXH30521.1"/>
    <property type="molecule type" value="Genomic_DNA"/>
</dbReference>
<sequence length="377" mass="42398">MQAPNVAVAADATPANELAATVDADNHDEGIDADGEESSQADTESIRTTSTASLSESITEYRRIHGRTFSQKTDYWGPNDEKQNEALDIAREIIAADVNMSPASHYWEIVFFDDKLFSAPIGDSPQKVLDLGTGTGIWAIDFADEFPSAQVTGVDISPIQPGWVPPNCKFQVDDIEQPWTWSEDFDFIHIRHLEASIADWPALYKQAFDHLVPGGYVEVKEFDIMTRSQLYGDDIPKDHVFSRWAPVFFEAADKLGKTLTQTHNRGIARALEAVGYVDIVEKRYSIPIGAWPKDPKMKEVGECNLLYNDQSLEGFALFLLKEIMGWEYAEIIVFVAEMRKALRDPKLQAYFHLLTMGFSHVVYARKPEKQKEAQAET</sequence>
<dbReference type="CDD" id="cd02440">
    <property type="entry name" value="AdoMet_MTases"/>
    <property type="match status" value="1"/>
</dbReference>
<evidence type="ECO:0000256" key="1">
    <source>
        <dbReference type="ARBA" id="ARBA00038158"/>
    </source>
</evidence>
<comment type="caution">
    <text evidence="3">The sequence shown here is derived from an EMBL/GenBank/DDBJ whole genome shotgun (WGS) entry which is preliminary data.</text>
</comment>
<feature type="compositionally biased region" description="Polar residues" evidence="2">
    <location>
        <begin position="40"/>
        <end position="52"/>
    </location>
</feature>
<dbReference type="SUPFAM" id="SSF53335">
    <property type="entry name" value="S-adenosyl-L-methionine-dependent methyltransferases"/>
    <property type="match status" value="1"/>
</dbReference>
<dbReference type="PANTHER" id="PTHR43591">
    <property type="entry name" value="METHYLTRANSFERASE"/>
    <property type="match status" value="1"/>
</dbReference>
<dbReference type="Pfam" id="PF13489">
    <property type="entry name" value="Methyltransf_23"/>
    <property type="match status" value="1"/>
</dbReference>
<protein>
    <submittedName>
        <fullName evidence="3">UMTA protein</fullName>
    </submittedName>
</protein>
<name>A0A135S3U1_9PEZI</name>
<gene>
    <name evidence="3" type="ORF">CSIM01_13725</name>
</gene>
<comment type="similarity">
    <text evidence="1">Belongs to the methyltransferase superfamily. LaeA methyltransferase family.</text>
</comment>
<evidence type="ECO:0000256" key="2">
    <source>
        <dbReference type="SAM" id="MobiDB-lite"/>
    </source>
</evidence>
<evidence type="ECO:0000313" key="3">
    <source>
        <dbReference type="EMBL" id="KXH30521.1"/>
    </source>
</evidence>
<dbReference type="AlphaFoldDB" id="A0A135S3U1"/>
<dbReference type="InterPro" id="IPR029063">
    <property type="entry name" value="SAM-dependent_MTases_sf"/>
</dbReference>
<proteinExistence type="inferred from homology"/>
<dbReference type="OrthoDB" id="2013972at2759"/>
<dbReference type="PANTHER" id="PTHR43591:SF10">
    <property type="entry name" value="ABC TRANSMEMBRANE TYPE-1 DOMAIN-CONTAINING PROTEIN-RELATED"/>
    <property type="match status" value="1"/>
</dbReference>
<dbReference type="GO" id="GO:0008168">
    <property type="term" value="F:methyltransferase activity"/>
    <property type="evidence" value="ECO:0007669"/>
    <property type="project" value="TreeGrafter"/>
</dbReference>
<dbReference type="Proteomes" id="UP000070328">
    <property type="component" value="Unassembled WGS sequence"/>
</dbReference>
<keyword evidence="4" id="KW-1185">Reference proteome</keyword>
<evidence type="ECO:0000313" key="4">
    <source>
        <dbReference type="Proteomes" id="UP000070328"/>
    </source>
</evidence>
<accession>A0A135S3U1</accession>
<reference evidence="3 4" key="1">
    <citation type="submission" date="2014-02" db="EMBL/GenBank/DDBJ databases">
        <title>The genome sequence of Colletotrichum simmondsii CBS122122.</title>
        <authorList>
            <person name="Baroncelli R."/>
            <person name="Thon M.R."/>
        </authorList>
    </citation>
    <scope>NUCLEOTIDE SEQUENCE [LARGE SCALE GENOMIC DNA]</scope>
    <source>
        <strain evidence="3 4">CBS122122</strain>
    </source>
</reference>
<organism evidence="3 4">
    <name type="scientific">Colletotrichum simmondsii</name>
    <dbReference type="NCBI Taxonomy" id="703756"/>
    <lineage>
        <taxon>Eukaryota</taxon>
        <taxon>Fungi</taxon>
        <taxon>Dikarya</taxon>
        <taxon>Ascomycota</taxon>
        <taxon>Pezizomycotina</taxon>
        <taxon>Sordariomycetes</taxon>
        <taxon>Hypocreomycetidae</taxon>
        <taxon>Glomerellales</taxon>
        <taxon>Glomerellaceae</taxon>
        <taxon>Colletotrichum</taxon>
        <taxon>Colletotrichum acutatum species complex</taxon>
    </lineage>
</organism>